<keyword evidence="4" id="KW-1185">Reference proteome</keyword>
<keyword evidence="1 3" id="KW-0378">Hydrolase</keyword>
<dbReference type="Proteomes" id="UP000199041">
    <property type="component" value="Unassembled WGS sequence"/>
</dbReference>
<dbReference type="STRING" id="551991.SAMN05192529_12826"/>
<proteinExistence type="predicted"/>
<keyword evidence="2" id="KW-1133">Transmembrane helix</keyword>
<dbReference type="Pfam" id="PF07470">
    <property type="entry name" value="Glyco_hydro_88"/>
    <property type="match status" value="1"/>
</dbReference>
<gene>
    <name evidence="3" type="ORF">SAMN05192529_12826</name>
</gene>
<organism evidence="3 4">
    <name type="scientific">Arachidicoccus rhizosphaerae</name>
    <dbReference type="NCBI Taxonomy" id="551991"/>
    <lineage>
        <taxon>Bacteria</taxon>
        <taxon>Pseudomonadati</taxon>
        <taxon>Bacteroidota</taxon>
        <taxon>Chitinophagia</taxon>
        <taxon>Chitinophagales</taxon>
        <taxon>Chitinophagaceae</taxon>
        <taxon>Arachidicoccus</taxon>
    </lineage>
</organism>
<keyword evidence="2" id="KW-0472">Membrane</keyword>
<name>A0A1H4C6Y9_9BACT</name>
<dbReference type="InterPro" id="IPR052043">
    <property type="entry name" value="PolySaccharide_Degr_Enz"/>
</dbReference>
<reference evidence="3 4" key="1">
    <citation type="submission" date="2016-10" db="EMBL/GenBank/DDBJ databases">
        <authorList>
            <person name="de Groot N.N."/>
        </authorList>
    </citation>
    <scope>NUCLEOTIDE SEQUENCE [LARGE SCALE GENOMIC DNA]</scope>
    <source>
        <strain evidence="3 4">Vu-144</strain>
    </source>
</reference>
<dbReference type="InterPro" id="IPR010905">
    <property type="entry name" value="Glyco_hydro_88"/>
</dbReference>
<evidence type="ECO:0000256" key="2">
    <source>
        <dbReference type="SAM" id="Phobius"/>
    </source>
</evidence>
<evidence type="ECO:0000313" key="4">
    <source>
        <dbReference type="Proteomes" id="UP000199041"/>
    </source>
</evidence>
<dbReference type="SUPFAM" id="SSF48208">
    <property type="entry name" value="Six-hairpin glycosidases"/>
    <property type="match status" value="1"/>
</dbReference>
<feature type="transmembrane region" description="Helical" evidence="2">
    <location>
        <begin position="32"/>
        <end position="49"/>
    </location>
</feature>
<accession>A0A1H4C6Y9</accession>
<protein>
    <submittedName>
        <fullName evidence="3">Rhamnogalacturonyl hydrolase YesR</fullName>
    </submittedName>
</protein>
<evidence type="ECO:0000313" key="3">
    <source>
        <dbReference type="EMBL" id="SEA56205.1"/>
    </source>
</evidence>
<sequence>MWLYSSPLNANFDTLSPNLFNLTIYTFMKSRFLFLTSSVVIMAIVVLAGCKTASLYSSGAVINGPSSKSIYANMQRAAVWQMDSIKHKGWRHPMGDWTSAALYTGLLAWQDVSKDTATLNFLTGVADSLQWKLKDGKSRYHADNYCIGQLYCQLYSLKKDQNRIADLKSLADTLKNRPHTESLEWKNNIGLREWAWCDALFMGPPPIAMLASVTGDRNYMNLVDKLWWKTSDYLYDNKERLFFRDSRYFTQKEKNGEKVFWSRGNAWVLAGLARVLEYMPEDYWDRRYWVAQFRDMASRIAGLQQADGTWHASLLDPASYPGKETSGTGFYCYAMAWGINHGILDASQYTATVDRAWEALVGCLHPNGMLGFAQPIGAAPGYVNYDDTELYAVGAFLLAGKEMMALHKDLNPKEETPTQKGK</sequence>
<dbReference type="Gene3D" id="1.50.10.10">
    <property type="match status" value="1"/>
</dbReference>
<dbReference type="GO" id="GO:0005975">
    <property type="term" value="P:carbohydrate metabolic process"/>
    <property type="evidence" value="ECO:0007669"/>
    <property type="project" value="InterPro"/>
</dbReference>
<dbReference type="PANTHER" id="PTHR33886">
    <property type="entry name" value="UNSATURATED RHAMNOGALACTURONAN HYDROLASE (EUROFUNG)"/>
    <property type="match status" value="1"/>
</dbReference>
<dbReference type="GO" id="GO:0016787">
    <property type="term" value="F:hydrolase activity"/>
    <property type="evidence" value="ECO:0007669"/>
    <property type="project" value="UniProtKB-KW"/>
</dbReference>
<dbReference type="AlphaFoldDB" id="A0A1H4C6Y9"/>
<dbReference type="InterPro" id="IPR008928">
    <property type="entry name" value="6-hairpin_glycosidase_sf"/>
</dbReference>
<dbReference type="EMBL" id="FNQY01000028">
    <property type="protein sequence ID" value="SEA56205.1"/>
    <property type="molecule type" value="Genomic_DNA"/>
</dbReference>
<evidence type="ECO:0000256" key="1">
    <source>
        <dbReference type="ARBA" id="ARBA00022801"/>
    </source>
</evidence>
<dbReference type="PANTHER" id="PTHR33886:SF8">
    <property type="entry name" value="UNSATURATED RHAMNOGALACTURONAN HYDROLASE (EUROFUNG)"/>
    <property type="match status" value="1"/>
</dbReference>
<dbReference type="InterPro" id="IPR012341">
    <property type="entry name" value="6hp_glycosidase-like_sf"/>
</dbReference>
<keyword evidence="2" id="KW-0812">Transmembrane</keyword>